<dbReference type="InterPro" id="IPR005105">
    <property type="entry name" value="GlnD_Uridyltrans_N"/>
</dbReference>
<dbReference type="InterPro" id="IPR018490">
    <property type="entry name" value="cNMP-bd_dom_sf"/>
</dbReference>
<dbReference type="SUPFAM" id="SSF51206">
    <property type="entry name" value="cAMP-binding domain-like"/>
    <property type="match status" value="1"/>
</dbReference>
<keyword evidence="1" id="KW-0677">Repeat</keyword>
<dbReference type="Pfam" id="PF10335">
    <property type="entry name" value="DUF294_C"/>
    <property type="match status" value="1"/>
</dbReference>
<evidence type="ECO:0000256" key="1">
    <source>
        <dbReference type="ARBA" id="ARBA00022737"/>
    </source>
</evidence>
<dbReference type="InterPro" id="IPR051462">
    <property type="entry name" value="CBS_domain-containing"/>
</dbReference>
<dbReference type="AlphaFoldDB" id="A0A432ZKC7"/>
<feature type="domain" description="CBS" evidence="3">
    <location>
        <begin position="233"/>
        <end position="290"/>
    </location>
</feature>
<dbReference type="SUPFAM" id="SSF54631">
    <property type="entry name" value="CBS-domain pair"/>
    <property type="match status" value="1"/>
</dbReference>
<dbReference type="Gene3D" id="3.10.580.10">
    <property type="entry name" value="CBS-domain"/>
    <property type="match status" value="1"/>
</dbReference>
<dbReference type="PANTHER" id="PTHR48108:SF31">
    <property type="entry name" value="CBS DOMAIN AND CYCLIC NUCLEOTIDE-REGULATED NUCLEOTIDYLTRANSFERASE"/>
    <property type="match status" value="1"/>
</dbReference>
<dbReference type="RefSeq" id="WP_126826517.1">
    <property type="nucleotide sequence ID" value="NZ_PIQG01000002.1"/>
</dbReference>
<dbReference type="InterPro" id="IPR014710">
    <property type="entry name" value="RmlC-like_jellyroll"/>
</dbReference>
<dbReference type="GO" id="GO:0008773">
    <property type="term" value="F:[protein-PII] uridylyltransferase activity"/>
    <property type="evidence" value="ECO:0007669"/>
    <property type="project" value="InterPro"/>
</dbReference>
<dbReference type="Pfam" id="PF03445">
    <property type="entry name" value="DUF294"/>
    <property type="match status" value="1"/>
</dbReference>
<dbReference type="CDD" id="cd04587">
    <property type="entry name" value="CBS_pair_CAP-ED_NT_Pol-beta-like_DUF294_assoc"/>
    <property type="match status" value="1"/>
</dbReference>
<evidence type="ECO:0000259" key="3">
    <source>
        <dbReference type="PROSITE" id="PS51371"/>
    </source>
</evidence>
<accession>A0A432ZKC7</accession>
<sequence length="628" mass="70636">MQPEFDDVKRFLLNCPPFDVLNDETLNACVQQLKAIYLNEQTVETLFKQHSPALYIVRSGGYDLLLPNGHLIEHLEAYDLFGYPSMLSGREVKNKLSVVHDGIVYIVPERVFHQLRRESNAFEQYFIRAHERRLLEETAGSGVLQAGQASRRREPIANNQLDLRIAEVIQKAPISLPSTASIQEAAQAMREHKVSSVMVVDDERMVGILTDRDLRNRVVAEGLPFTLNINAVMTQAPRSVYGKQTLIDALAVMTQYNVHHLPVLDDDDKPLGMLTNTDLMRQQRSEPVMLISALNKADSLEALVAEAAQIPVYMRTFAASAGHGSAVGRLLASLTDTMTRRLIELYEREHGVAPARYAWLAFGSQGREDQTLSSDQDNGLLLADNLTEEQLQWFAGLAEFVCQGLYQCGIPLCPGNIMASNPDCRHPLDGWLARFREWTRSPTPKALMYCQIFFDSRMVMGNKQLYNNYREQVAKLGQSEFFLGNLARLQNNVSVPLGLFNRFRGTESGKDSDLIDIKRYGIAVINDIVRTYSLHAGLTAPQTLQRLQLLQQSRLLSPRDNQALGEAWQFLTQLRLQHQLEVWGTDAAKNALDPDDLSTLTRRQLKSAFRVIRDSQQGVALKFGRGGA</sequence>
<reference evidence="4 5" key="1">
    <citation type="journal article" date="2011" name="Front. Microbiol.">
        <title>Genomic signatures of strain selection and enhancement in Bacillus atrophaeus var. globigii, a historical biowarfare simulant.</title>
        <authorList>
            <person name="Gibbons H.S."/>
            <person name="Broomall S.M."/>
            <person name="McNew L.A."/>
            <person name="Daligault H."/>
            <person name="Chapman C."/>
            <person name="Bruce D."/>
            <person name="Karavis M."/>
            <person name="Krepps M."/>
            <person name="McGregor P.A."/>
            <person name="Hong C."/>
            <person name="Park K.H."/>
            <person name="Akmal A."/>
            <person name="Feldman A."/>
            <person name="Lin J.S."/>
            <person name="Chang W.E."/>
            <person name="Higgs B.W."/>
            <person name="Demirev P."/>
            <person name="Lindquist J."/>
            <person name="Liem A."/>
            <person name="Fochler E."/>
            <person name="Read T.D."/>
            <person name="Tapia R."/>
            <person name="Johnson S."/>
            <person name="Bishop-Lilly K.A."/>
            <person name="Detter C."/>
            <person name="Han C."/>
            <person name="Sozhamannan S."/>
            <person name="Rosenzweig C.N."/>
            <person name="Skowronski E.W."/>
        </authorList>
    </citation>
    <scope>NUCLEOTIDE SEQUENCE [LARGE SCALE GENOMIC DNA]</scope>
    <source>
        <strain evidence="4 5">PIT1</strain>
    </source>
</reference>
<protein>
    <recommendedName>
        <fullName evidence="3">CBS domain-containing protein</fullName>
    </recommendedName>
</protein>
<gene>
    <name evidence="4" type="ORF">CWI83_04860</name>
</gene>
<comment type="caution">
    <text evidence="4">The sequence shown here is derived from an EMBL/GenBank/DDBJ whole genome shotgun (WGS) entry which is preliminary data.</text>
</comment>
<dbReference type="Gene3D" id="2.60.120.10">
    <property type="entry name" value="Jelly Rolls"/>
    <property type="match status" value="1"/>
</dbReference>
<feature type="domain" description="CBS" evidence="3">
    <location>
        <begin position="169"/>
        <end position="225"/>
    </location>
</feature>
<proteinExistence type="predicted"/>
<dbReference type="PROSITE" id="PS51371">
    <property type="entry name" value="CBS"/>
    <property type="match status" value="2"/>
</dbReference>
<dbReference type="CDD" id="cd05401">
    <property type="entry name" value="NT_GlnE_GlnD_like"/>
    <property type="match status" value="1"/>
</dbReference>
<keyword evidence="2" id="KW-0129">CBS domain</keyword>
<dbReference type="Proteomes" id="UP000288279">
    <property type="component" value="Unassembled WGS sequence"/>
</dbReference>
<dbReference type="InterPro" id="IPR000644">
    <property type="entry name" value="CBS_dom"/>
</dbReference>
<evidence type="ECO:0000313" key="5">
    <source>
        <dbReference type="Proteomes" id="UP000288279"/>
    </source>
</evidence>
<name>A0A432ZKC7_9GAMM</name>
<evidence type="ECO:0000256" key="2">
    <source>
        <dbReference type="PROSITE-ProRule" id="PRU00703"/>
    </source>
</evidence>
<dbReference type="InterPro" id="IPR046342">
    <property type="entry name" value="CBS_dom_sf"/>
</dbReference>
<dbReference type="Pfam" id="PF00571">
    <property type="entry name" value="CBS"/>
    <property type="match status" value="2"/>
</dbReference>
<dbReference type="PANTHER" id="PTHR48108">
    <property type="entry name" value="CBS DOMAIN-CONTAINING PROTEIN CBSX2, CHLOROPLASTIC"/>
    <property type="match status" value="1"/>
</dbReference>
<evidence type="ECO:0000313" key="4">
    <source>
        <dbReference type="EMBL" id="RUO78363.1"/>
    </source>
</evidence>
<dbReference type="InterPro" id="IPR018821">
    <property type="entry name" value="DUF294_put_nucleoTrafse_sb-bd"/>
</dbReference>
<organism evidence="4 5">
    <name type="scientific">Pseudidiomarina taiwanensis</name>
    <dbReference type="NCBI Taxonomy" id="337250"/>
    <lineage>
        <taxon>Bacteria</taxon>
        <taxon>Pseudomonadati</taxon>
        <taxon>Pseudomonadota</taxon>
        <taxon>Gammaproteobacteria</taxon>
        <taxon>Alteromonadales</taxon>
        <taxon>Idiomarinaceae</taxon>
        <taxon>Pseudidiomarina</taxon>
    </lineage>
</organism>
<dbReference type="OrthoDB" id="9808528at2"/>
<dbReference type="EMBL" id="PIQG01000002">
    <property type="protein sequence ID" value="RUO78363.1"/>
    <property type="molecule type" value="Genomic_DNA"/>
</dbReference>
<keyword evidence="5" id="KW-1185">Reference proteome</keyword>
<dbReference type="SMART" id="SM00116">
    <property type="entry name" value="CBS"/>
    <property type="match status" value="2"/>
</dbReference>